<dbReference type="EMBL" id="MU266356">
    <property type="protein sequence ID" value="KAH7928206.1"/>
    <property type="molecule type" value="Genomic_DNA"/>
</dbReference>
<reference evidence="1" key="1">
    <citation type="journal article" date="2021" name="New Phytol.">
        <title>Evolutionary innovations through gain and loss of genes in the ectomycorrhizal Boletales.</title>
        <authorList>
            <person name="Wu G."/>
            <person name="Miyauchi S."/>
            <person name="Morin E."/>
            <person name="Kuo A."/>
            <person name="Drula E."/>
            <person name="Varga T."/>
            <person name="Kohler A."/>
            <person name="Feng B."/>
            <person name="Cao Y."/>
            <person name="Lipzen A."/>
            <person name="Daum C."/>
            <person name="Hundley H."/>
            <person name="Pangilinan J."/>
            <person name="Johnson J."/>
            <person name="Barry K."/>
            <person name="LaButti K."/>
            <person name="Ng V."/>
            <person name="Ahrendt S."/>
            <person name="Min B."/>
            <person name="Choi I.G."/>
            <person name="Park H."/>
            <person name="Plett J.M."/>
            <person name="Magnuson J."/>
            <person name="Spatafora J.W."/>
            <person name="Nagy L.G."/>
            <person name="Henrissat B."/>
            <person name="Grigoriev I.V."/>
            <person name="Yang Z.L."/>
            <person name="Xu J."/>
            <person name="Martin F.M."/>
        </authorList>
    </citation>
    <scope>NUCLEOTIDE SEQUENCE</scope>
    <source>
        <strain evidence="1">KUC20120723A-06</strain>
    </source>
</reference>
<dbReference type="Proteomes" id="UP000790709">
    <property type="component" value="Unassembled WGS sequence"/>
</dbReference>
<organism evidence="1 2">
    <name type="scientific">Leucogyrophana mollusca</name>
    <dbReference type="NCBI Taxonomy" id="85980"/>
    <lineage>
        <taxon>Eukaryota</taxon>
        <taxon>Fungi</taxon>
        <taxon>Dikarya</taxon>
        <taxon>Basidiomycota</taxon>
        <taxon>Agaricomycotina</taxon>
        <taxon>Agaricomycetes</taxon>
        <taxon>Agaricomycetidae</taxon>
        <taxon>Boletales</taxon>
        <taxon>Boletales incertae sedis</taxon>
        <taxon>Leucogyrophana</taxon>
    </lineage>
</organism>
<proteinExistence type="predicted"/>
<evidence type="ECO:0000313" key="2">
    <source>
        <dbReference type="Proteomes" id="UP000790709"/>
    </source>
</evidence>
<comment type="caution">
    <text evidence="1">The sequence shown here is derived from an EMBL/GenBank/DDBJ whole genome shotgun (WGS) entry which is preliminary data.</text>
</comment>
<keyword evidence="2" id="KW-1185">Reference proteome</keyword>
<accession>A0ACB8BQK6</accession>
<gene>
    <name evidence="1" type="ORF">BV22DRAFT_1044868</name>
</gene>
<evidence type="ECO:0000313" key="1">
    <source>
        <dbReference type="EMBL" id="KAH7928206.1"/>
    </source>
</evidence>
<sequence length="440" mass="46475">MPSGISLQLKSRLLFLFTSTASVLADYYIDDTNTTLTYSSGPKAAWAPYAVGGETLELLLPNGTYQVIDAFACYNQTYRYAACFDTDDCLLTIPFTGSGITYFVFQSGPVGINATITIDGKSPQTTFLAAPPGPAYQISNVSMFNVQGLPSGSHSAQILINDLSGSYSGMMFDYAYVNESTVATTSTTSVGSTSSSSPSTTMSPPPPSSGSHTNIGAVVGGVVAGIAVIVAAVFALMFFRRRKRSGNQMVDLHSEPKVTPYDPYAAYDPPPHSTSPTARTIADTLSTTSILSPNRRNENGDVTQARLPPTPTPFTSSASSSSIPQDRKSRLALANDVDGTSAAFSAGHAAGPAPSVSQSSSEPAQSPQTARQALSPSLTDEQADFINSLYNNNVPAAAIARVMERMLADRGSGLNEWETETRLSRAYSTTAPPAYEFEDL</sequence>
<name>A0ACB8BQK6_9AGAM</name>
<protein>
    <submittedName>
        <fullName evidence="1">Uncharacterized protein</fullName>
    </submittedName>
</protein>